<dbReference type="AlphaFoldDB" id="A0A9P7JTF8"/>
<feature type="signal peptide" evidence="1">
    <location>
        <begin position="1"/>
        <end position="21"/>
    </location>
</feature>
<gene>
    <name evidence="2" type="ORF">F5147DRAFT_753659</name>
</gene>
<dbReference type="Proteomes" id="UP000823399">
    <property type="component" value="Unassembled WGS sequence"/>
</dbReference>
<comment type="caution">
    <text evidence="2">The sequence shown here is derived from an EMBL/GenBank/DDBJ whole genome shotgun (WGS) entry which is preliminary data.</text>
</comment>
<evidence type="ECO:0000313" key="3">
    <source>
        <dbReference type="Proteomes" id="UP000823399"/>
    </source>
</evidence>
<feature type="chain" id="PRO_5040481146" description="Calcium-dependent phosphotriesterase" evidence="1">
    <location>
        <begin position="22"/>
        <end position="425"/>
    </location>
</feature>
<dbReference type="SUPFAM" id="SSF63829">
    <property type="entry name" value="Calcium-dependent phosphotriesterase"/>
    <property type="match status" value="1"/>
</dbReference>
<protein>
    <recommendedName>
        <fullName evidence="4">Calcium-dependent phosphotriesterase</fullName>
    </recommendedName>
</protein>
<organism evidence="2 3">
    <name type="scientific">Suillus discolor</name>
    <dbReference type="NCBI Taxonomy" id="1912936"/>
    <lineage>
        <taxon>Eukaryota</taxon>
        <taxon>Fungi</taxon>
        <taxon>Dikarya</taxon>
        <taxon>Basidiomycota</taxon>
        <taxon>Agaricomycotina</taxon>
        <taxon>Agaricomycetes</taxon>
        <taxon>Agaricomycetidae</taxon>
        <taxon>Boletales</taxon>
        <taxon>Suillineae</taxon>
        <taxon>Suillaceae</taxon>
        <taxon>Suillus</taxon>
    </lineage>
</organism>
<keyword evidence="1" id="KW-0732">Signal</keyword>
<evidence type="ECO:0000313" key="2">
    <source>
        <dbReference type="EMBL" id="KAG2107287.1"/>
    </source>
</evidence>
<dbReference type="EMBL" id="JABBWM010000032">
    <property type="protein sequence ID" value="KAG2107287.1"/>
    <property type="molecule type" value="Genomic_DNA"/>
</dbReference>
<accession>A0A9P7JTF8</accession>
<dbReference type="InterPro" id="IPR011042">
    <property type="entry name" value="6-blade_b-propeller_TolB-like"/>
</dbReference>
<dbReference type="InterPro" id="IPR051288">
    <property type="entry name" value="Serum_paraoxonase/arylesterase"/>
</dbReference>
<dbReference type="OrthoDB" id="5307922at2759"/>
<name>A0A9P7JTF8_9AGAM</name>
<dbReference type="GeneID" id="64702518"/>
<evidence type="ECO:0000256" key="1">
    <source>
        <dbReference type="SAM" id="SignalP"/>
    </source>
</evidence>
<proteinExistence type="predicted"/>
<keyword evidence="3" id="KW-1185">Reference proteome</keyword>
<dbReference type="RefSeq" id="XP_041292165.1">
    <property type="nucleotide sequence ID" value="XM_041440259.1"/>
</dbReference>
<sequence length="425" mass="46612">MLSRVLTVLAVLLATFIYRSGRLVKHGVFTLPALPSSYYVNGDVQTHCTILQEPAHTLDYCEDMTFWDHLDAGGTVTARFIIAGCDPNRKAWNTVMGPLRNPEPRAYLWLVDTVDNSLQRIELDGYPEGHNFHPLGMEVTPSQDGAPSVLYVVNHAREETTVEHFTISPDTPTQALWKRTLSSPWFVSPNALALTSETSFYVSNDHLMTRRLPFPLAPALPLVESIAGLPLSWLAHVTVNPDGTITHEIAALGVAFANGVAISPEGTTLALSSTSLGQVYFYDRNTTTNALKYRETVSLPFFNDNIMFDEEGALIVTGHPHFPSLIAVAANKTDARAPSWAVSLTPLSNKTHFAKSAHAADRKYDLRAPLSVSEVVPASEGWEVETLFQSDGSVFGTSCTTLRDSRTGSLYMVGLYEEGLMVCRP</sequence>
<dbReference type="PANTHER" id="PTHR11799">
    <property type="entry name" value="PARAOXONASE"/>
    <property type="match status" value="1"/>
</dbReference>
<dbReference type="Gene3D" id="2.120.10.30">
    <property type="entry name" value="TolB, C-terminal domain"/>
    <property type="match status" value="1"/>
</dbReference>
<evidence type="ECO:0008006" key="4">
    <source>
        <dbReference type="Google" id="ProtNLM"/>
    </source>
</evidence>
<dbReference type="PANTHER" id="PTHR11799:SF30">
    <property type="entry name" value="SERUM PARAOXONASE_ARYLESTERASE 2"/>
    <property type="match status" value="1"/>
</dbReference>
<reference evidence="2" key="1">
    <citation type="journal article" date="2020" name="New Phytol.">
        <title>Comparative genomics reveals dynamic genome evolution in host specialist ectomycorrhizal fungi.</title>
        <authorList>
            <person name="Lofgren L.A."/>
            <person name="Nguyen N.H."/>
            <person name="Vilgalys R."/>
            <person name="Ruytinx J."/>
            <person name="Liao H.L."/>
            <person name="Branco S."/>
            <person name="Kuo A."/>
            <person name="LaButti K."/>
            <person name="Lipzen A."/>
            <person name="Andreopoulos W."/>
            <person name="Pangilinan J."/>
            <person name="Riley R."/>
            <person name="Hundley H."/>
            <person name="Na H."/>
            <person name="Barry K."/>
            <person name="Grigoriev I.V."/>
            <person name="Stajich J.E."/>
            <person name="Kennedy P.G."/>
        </authorList>
    </citation>
    <scope>NUCLEOTIDE SEQUENCE</scope>
    <source>
        <strain evidence="2">FC423</strain>
    </source>
</reference>